<dbReference type="Proteomes" id="UP000036987">
    <property type="component" value="Unassembled WGS sequence"/>
</dbReference>
<evidence type="ECO:0000313" key="2">
    <source>
        <dbReference type="Proteomes" id="UP000036987"/>
    </source>
</evidence>
<organism evidence="1 2">
    <name type="scientific">Zostera marina</name>
    <name type="common">Eelgrass</name>
    <dbReference type="NCBI Taxonomy" id="29655"/>
    <lineage>
        <taxon>Eukaryota</taxon>
        <taxon>Viridiplantae</taxon>
        <taxon>Streptophyta</taxon>
        <taxon>Embryophyta</taxon>
        <taxon>Tracheophyta</taxon>
        <taxon>Spermatophyta</taxon>
        <taxon>Magnoliopsida</taxon>
        <taxon>Liliopsida</taxon>
        <taxon>Zosteraceae</taxon>
        <taxon>Zostera</taxon>
    </lineage>
</organism>
<accession>A0A0K9PL71</accession>
<comment type="caution">
    <text evidence="1">The sequence shown here is derived from an EMBL/GenBank/DDBJ whole genome shotgun (WGS) entry which is preliminary data.</text>
</comment>
<gene>
    <name evidence="1" type="ORF">ZOSMA_224G00270</name>
</gene>
<evidence type="ECO:0000313" key="1">
    <source>
        <dbReference type="EMBL" id="KMZ68990.1"/>
    </source>
</evidence>
<dbReference type="STRING" id="29655.A0A0K9PL71"/>
<reference evidence="2" key="1">
    <citation type="journal article" date="2016" name="Nature">
        <title>The genome of the seagrass Zostera marina reveals angiosperm adaptation to the sea.</title>
        <authorList>
            <person name="Olsen J.L."/>
            <person name="Rouze P."/>
            <person name="Verhelst B."/>
            <person name="Lin Y.-C."/>
            <person name="Bayer T."/>
            <person name="Collen J."/>
            <person name="Dattolo E."/>
            <person name="De Paoli E."/>
            <person name="Dittami S."/>
            <person name="Maumus F."/>
            <person name="Michel G."/>
            <person name="Kersting A."/>
            <person name="Lauritano C."/>
            <person name="Lohaus R."/>
            <person name="Toepel M."/>
            <person name="Tonon T."/>
            <person name="Vanneste K."/>
            <person name="Amirebrahimi M."/>
            <person name="Brakel J."/>
            <person name="Bostroem C."/>
            <person name="Chovatia M."/>
            <person name="Grimwood J."/>
            <person name="Jenkins J.W."/>
            <person name="Jueterbock A."/>
            <person name="Mraz A."/>
            <person name="Stam W.T."/>
            <person name="Tice H."/>
            <person name="Bornberg-Bauer E."/>
            <person name="Green P.J."/>
            <person name="Pearson G.A."/>
            <person name="Procaccini G."/>
            <person name="Duarte C.M."/>
            <person name="Schmutz J."/>
            <person name="Reusch T.B.H."/>
            <person name="Van de Peer Y."/>
        </authorList>
    </citation>
    <scope>NUCLEOTIDE SEQUENCE [LARGE SCALE GENOMIC DNA]</scope>
    <source>
        <strain evidence="2">cv. Finnish</strain>
    </source>
</reference>
<dbReference type="GO" id="GO:0048255">
    <property type="term" value="P:mRNA stabilization"/>
    <property type="evidence" value="ECO:0007669"/>
    <property type="project" value="InterPro"/>
</dbReference>
<keyword evidence="2" id="KW-1185">Reference proteome</keyword>
<name>A0A0K9PL71_ZOSMR</name>
<dbReference type="EMBL" id="LFYR01000798">
    <property type="protein sequence ID" value="KMZ68990.1"/>
    <property type="molecule type" value="Genomic_DNA"/>
</dbReference>
<proteinExistence type="predicted"/>
<sequence length="78" mass="9704">MNTMYFFWSYFSRQVFIKSMYVEFQKVALEDAWTANYNYGIECVFRFYRSRVESNFVIKSDYLFCNFAFDSYELEMKF</sequence>
<dbReference type="Pfam" id="PF21071">
    <property type="entry name" value="LARP1_HEAT"/>
    <property type="match status" value="1"/>
</dbReference>
<protein>
    <submittedName>
        <fullName evidence="1">Uncharacterized protein</fullName>
    </submittedName>
</protein>
<dbReference type="OrthoDB" id="340227at2759"/>
<dbReference type="InterPro" id="IPR006607">
    <property type="entry name" value="DM15"/>
</dbReference>
<dbReference type="GO" id="GO:0000339">
    <property type="term" value="F:RNA cap binding"/>
    <property type="evidence" value="ECO:0007669"/>
    <property type="project" value="InterPro"/>
</dbReference>
<dbReference type="AlphaFoldDB" id="A0A0K9PL71"/>